<feature type="non-terminal residue" evidence="1">
    <location>
        <position position="1"/>
    </location>
</feature>
<dbReference type="AlphaFoldDB" id="A0AAW0X5K0"/>
<evidence type="ECO:0000313" key="2">
    <source>
        <dbReference type="Proteomes" id="UP001445076"/>
    </source>
</evidence>
<name>A0AAW0X5K0_CHEQU</name>
<evidence type="ECO:0008006" key="3">
    <source>
        <dbReference type="Google" id="ProtNLM"/>
    </source>
</evidence>
<proteinExistence type="predicted"/>
<dbReference type="GO" id="GO:0016197">
    <property type="term" value="P:endosomal transport"/>
    <property type="evidence" value="ECO:0007669"/>
    <property type="project" value="TreeGrafter"/>
</dbReference>
<gene>
    <name evidence="1" type="ORF">OTU49_003159</name>
</gene>
<comment type="caution">
    <text evidence="1">The sequence shown here is derived from an EMBL/GenBank/DDBJ whole genome shotgun (WGS) entry which is preliminary data.</text>
</comment>
<dbReference type="Gene3D" id="3.40.50.150">
    <property type="entry name" value="Vaccinia Virus protein VP39"/>
    <property type="match status" value="1"/>
</dbReference>
<accession>A0AAW0X5K0</accession>
<dbReference type="InterPro" id="IPR053202">
    <property type="entry name" value="EGF_Rcpt_Signaling_Reg"/>
</dbReference>
<dbReference type="GO" id="GO:0006888">
    <property type="term" value="P:endoplasmic reticulum to Golgi vesicle-mediated transport"/>
    <property type="evidence" value="ECO:0007669"/>
    <property type="project" value="TreeGrafter"/>
</dbReference>
<dbReference type="InterPro" id="IPR029063">
    <property type="entry name" value="SAM-dependent_MTases_sf"/>
</dbReference>
<feature type="non-terminal residue" evidence="1">
    <location>
        <position position="171"/>
    </location>
</feature>
<keyword evidence="2" id="KW-1185">Reference proteome</keyword>
<dbReference type="PANTHER" id="PTHR34009">
    <property type="entry name" value="PROTEIN STAR"/>
    <property type="match status" value="1"/>
</dbReference>
<organism evidence="1 2">
    <name type="scientific">Cherax quadricarinatus</name>
    <name type="common">Australian red claw crayfish</name>
    <dbReference type="NCBI Taxonomy" id="27406"/>
    <lineage>
        <taxon>Eukaryota</taxon>
        <taxon>Metazoa</taxon>
        <taxon>Ecdysozoa</taxon>
        <taxon>Arthropoda</taxon>
        <taxon>Crustacea</taxon>
        <taxon>Multicrustacea</taxon>
        <taxon>Malacostraca</taxon>
        <taxon>Eumalacostraca</taxon>
        <taxon>Eucarida</taxon>
        <taxon>Decapoda</taxon>
        <taxon>Pleocyemata</taxon>
        <taxon>Astacidea</taxon>
        <taxon>Parastacoidea</taxon>
        <taxon>Parastacidae</taxon>
        <taxon>Cherax</taxon>
    </lineage>
</organism>
<dbReference type="GO" id="GO:0005886">
    <property type="term" value="C:plasma membrane"/>
    <property type="evidence" value="ECO:0007669"/>
    <property type="project" value="TreeGrafter"/>
</dbReference>
<dbReference type="Proteomes" id="UP001445076">
    <property type="component" value="Unassembled WGS sequence"/>
</dbReference>
<dbReference type="EMBL" id="JARKIK010000035">
    <property type="protein sequence ID" value="KAK8739712.1"/>
    <property type="molecule type" value="Genomic_DNA"/>
</dbReference>
<reference evidence="1 2" key="1">
    <citation type="journal article" date="2024" name="BMC Genomics">
        <title>Genome assembly of redclaw crayfish (Cherax quadricarinatus) provides insights into its immune adaptation and hypoxia tolerance.</title>
        <authorList>
            <person name="Liu Z."/>
            <person name="Zheng J."/>
            <person name="Li H."/>
            <person name="Fang K."/>
            <person name="Wang S."/>
            <person name="He J."/>
            <person name="Zhou D."/>
            <person name="Weng S."/>
            <person name="Chi M."/>
            <person name="Gu Z."/>
            <person name="He J."/>
            <person name="Li F."/>
            <person name="Wang M."/>
        </authorList>
    </citation>
    <scope>NUCLEOTIDE SEQUENCE [LARGE SCALE GENOMIC DNA]</scope>
    <source>
        <strain evidence="1">ZL_2023a</strain>
    </source>
</reference>
<protein>
    <recommendedName>
        <fullName evidence="3">Protein Star</fullName>
    </recommendedName>
</protein>
<evidence type="ECO:0000313" key="1">
    <source>
        <dbReference type="EMBL" id="KAK8739712.1"/>
    </source>
</evidence>
<dbReference type="GO" id="GO:0031902">
    <property type="term" value="C:late endosome membrane"/>
    <property type="evidence" value="ECO:0007669"/>
    <property type="project" value="TreeGrafter"/>
</dbReference>
<dbReference type="PANTHER" id="PTHR34009:SF2">
    <property type="entry name" value="PROTEIN STAR"/>
    <property type="match status" value="1"/>
</dbReference>
<dbReference type="GO" id="GO:0005789">
    <property type="term" value="C:endoplasmic reticulum membrane"/>
    <property type="evidence" value="ECO:0007669"/>
    <property type="project" value="TreeGrafter"/>
</dbReference>
<dbReference type="GO" id="GO:0005794">
    <property type="term" value="C:Golgi apparatus"/>
    <property type="evidence" value="ECO:0007669"/>
    <property type="project" value="TreeGrafter"/>
</dbReference>
<sequence length="171" mass="19742">VRHALRHPLIWHDKRLISHLRDTTEVAPRALGHDLDPHHPPWAHIPSYNVTEENIRNILQRQEGGVFVEVGAQDGVWLSNTWWLEAARGWRGLLVEADPLNYHHLRNSPRTSPTLPVCVTTGLTPTQEKFVRTRSPSKVTEEVYRNQLGHSKLLKYATTTVRSLYLTLMWL</sequence>